<reference evidence="2 3" key="1">
    <citation type="submission" date="2017-03" db="EMBL/GenBank/DDBJ databases">
        <title>Genome sequence of Sphingomonas dokdonensis DSM 21029.</title>
        <authorList>
            <person name="Poehlein A."/>
            <person name="Wuebbeler J.H."/>
            <person name="Steinbuechel A."/>
            <person name="Daniel R."/>
        </authorList>
    </citation>
    <scope>NUCLEOTIDE SEQUENCE [LARGE SCALE GENOMIC DNA]</scope>
    <source>
        <strain evidence="2 3">DSM 21029</strain>
    </source>
</reference>
<dbReference type="InterPro" id="IPR024572">
    <property type="entry name" value="RcnB"/>
</dbReference>
<gene>
    <name evidence="2" type="ORF">SPDO_09570</name>
</gene>
<sequence>MFKKLIQATVAASLMATPMIAGAAEAQRREVTTTTVKHRPNGTVVQKTTVRRAPTYRTWRQGQRFDRRYAQNYRVVDYRQYRRAKLYAPGRGQQWVRSGRDAVLISGNGNILRVISRVF</sequence>
<evidence type="ECO:0000313" key="3">
    <source>
        <dbReference type="Proteomes" id="UP000197290"/>
    </source>
</evidence>
<dbReference type="Proteomes" id="UP000197290">
    <property type="component" value="Unassembled WGS sequence"/>
</dbReference>
<dbReference type="Gene3D" id="3.10.450.160">
    <property type="entry name" value="inner membrane protein cigr"/>
    <property type="match status" value="1"/>
</dbReference>
<evidence type="ECO:0000313" key="2">
    <source>
        <dbReference type="EMBL" id="OWK34067.1"/>
    </source>
</evidence>
<dbReference type="OrthoDB" id="9808839at2"/>
<accession>A0A245ZWF6</accession>
<keyword evidence="3" id="KW-1185">Reference proteome</keyword>
<dbReference type="RefSeq" id="WP_088366232.1">
    <property type="nucleotide sequence ID" value="NZ_NBBI01000001.1"/>
</dbReference>
<feature type="chain" id="PRO_5012580119" description="Nickel/cobalt homeostasis protein RcnB" evidence="1">
    <location>
        <begin position="24"/>
        <end position="119"/>
    </location>
</feature>
<protein>
    <recommendedName>
        <fullName evidence="4">Nickel/cobalt homeostasis protein RcnB</fullName>
    </recommendedName>
</protein>
<dbReference type="EMBL" id="NBBI01000001">
    <property type="protein sequence ID" value="OWK34067.1"/>
    <property type="molecule type" value="Genomic_DNA"/>
</dbReference>
<dbReference type="Pfam" id="PF11776">
    <property type="entry name" value="RcnB"/>
    <property type="match status" value="1"/>
</dbReference>
<organism evidence="2 3">
    <name type="scientific">Sphingomonas dokdonensis</name>
    <dbReference type="NCBI Taxonomy" id="344880"/>
    <lineage>
        <taxon>Bacteria</taxon>
        <taxon>Pseudomonadati</taxon>
        <taxon>Pseudomonadota</taxon>
        <taxon>Alphaproteobacteria</taxon>
        <taxon>Sphingomonadales</taxon>
        <taxon>Sphingomonadaceae</taxon>
        <taxon>Sphingomonas</taxon>
    </lineage>
</organism>
<evidence type="ECO:0008006" key="4">
    <source>
        <dbReference type="Google" id="ProtNLM"/>
    </source>
</evidence>
<name>A0A245ZWF6_9SPHN</name>
<evidence type="ECO:0000256" key="1">
    <source>
        <dbReference type="SAM" id="SignalP"/>
    </source>
</evidence>
<keyword evidence="1" id="KW-0732">Signal</keyword>
<dbReference type="AlphaFoldDB" id="A0A245ZWF6"/>
<feature type="signal peptide" evidence="1">
    <location>
        <begin position="1"/>
        <end position="23"/>
    </location>
</feature>
<comment type="caution">
    <text evidence="2">The sequence shown here is derived from an EMBL/GenBank/DDBJ whole genome shotgun (WGS) entry which is preliminary data.</text>
</comment>
<proteinExistence type="predicted"/>